<keyword evidence="1" id="KW-0378">Hydrolase</keyword>
<dbReference type="PANTHER" id="PTHR36513">
    <property type="entry name" value="ABC TRANSMEMBRANE TYPE-1 DOMAIN-CONTAINING PROTEIN"/>
    <property type="match status" value="1"/>
</dbReference>
<dbReference type="InterPro" id="IPR014586">
    <property type="entry name" value="UCP033909"/>
</dbReference>
<gene>
    <name evidence="1" type="ORF">JQ615_14705</name>
</gene>
<dbReference type="InterPro" id="IPR029058">
    <property type="entry name" value="AB_hydrolase_fold"/>
</dbReference>
<dbReference type="PANTHER" id="PTHR36513:SF1">
    <property type="entry name" value="TRANSMEMBRANE PROTEIN"/>
    <property type="match status" value="1"/>
</dbReference>
<comment type="caution">
    <text evidence="1">The sequence shown here is derived from an EMBL/GenBank/DDBJ whole genome shotgun (WGS) entry which is preliminary data.</text>
</comment>
<dbReference type="EMBL" id="JAFCJH010000012">
    <property type="protein sequence ID" value="MBR0796643.1"/>
    <property type="molecule type" value="Genomic_DNA"/>
</dbReference>
<evidence type="ECO:0000313" key="1">
    <source>
        <dbReference type="EMBL" id="MBR0796643.1"/>
    </source>
</evidence>
<sequence length="359" mass="38676">MFASPHVAIAALVVLACCSCTLRPLQGVLVPSNELVEGASQVPILIGTTRARSGSDAGEMFSRDPSNEMAFGQVTVSIPPDASRAVGEIQWPLSPPGDPRKDFVTASAEYLDRAQFGNAITSLAKARHRSKAMVFVHGFNNRFDDAVYRYAQFVHDGRLPVVPILFSWPSQGAANLGSYEHDRKVALESGVPLVQLLDAVNSNPGVREITLVCHSMGCLITLDALHMKASRGGTTSKLKNVAFVAPDVDFDQFISQVGEMGPRRPRMGLFLSQDDAALKLSKSISGGSNRVGDINPDQEPYKSAIAQQKLLVFDLTHLGGDDAHSRAFDEISSVMGMLERRLAQGQQLGEDTSRTASAR</sequence>
<dbReference type="Pfam" id="PF05990">
    <property type="entry name" value="DUF900"/>
    <property type="match status" value="1"/>
</dbReference>
<dbReference type="GO" id="GO:0016787">
    <property type="term" value="F:hydrolase activity"/>
    <property type="evidence" value="ECO:0007669"/>
    <property type="project" value="UniProtKB-KW"/>
</dbReference>
<reference evidence="2" key="1">
    <citation type="journal article" date="2021" name="ISME J.">
        <title>Evolutionary origin and ecological implication of a unique nif island in free-living Bradyrhizobium lineages.</title>
        <authorList>
            <person name="Tao J."/>
        </authorList>
    </citation>
    <scope>NUCLEOTIDE SEQUENCE [LARGE SCALE GENOMIC DNA]</scope>
    <source>
        <strain evidence="2">SZCCT0434</strain>
    </source>
</reference>
<protein>
    <submittedName>
        <fullName evidence="1">Alpha/beta fold hydrolase</fullName>
    </submittedName>
</protein>
<dbReference type="PIRSF" id="PIRSF033909">
    <property type="entry name" value="UCP033909"/>
    <property type="match status" value="1"/>
</dbReference>
<keyword evidence="2" id="KW-1185">Reference proteome</keyword>
<dbReference type="InterPro" id="IPR010297">
    <property type="entry name" value="DUF900_hydrolase"/>
</dbReference>
<dbReference type="Proteomes" id="UP001315278">
    <property type="component" value="Unassembled WGS sequence"/>
</dbReference>
<name>A0ABS5FIL8_9BRAD</name>
<dbReference type="SUPFAM" id="SSF53474">
    <property type="entry name" value="alpha/beta-Hydrolases"/>
    <property type="match status" value="1"/>
</dbReference>
<evidence type="ECO:0000313" key="2">
    <source>
        <dbReference type="Proteomes" id="UP001315278"/>
    </source>
</evidence>
<proteinExistence type="predicted"/>
<dbReference type="Gene3D" id="3.40.50.1820">
    <property type="entry name" value="alpha/beta hydrolase"/>
    <property type="match status" value="1"/>
</dbReference>
<accession>A0ABS5FIL8</accession>
<organism evidence="1 2">
    <name type="scientific">Bradyrhizobium jicamae</name>
    <dbReference type="NCBI Taxonomy" id="280332"/>
    <lineage>
        <taxon>Bacteria</taxon>
        <taxon>Pseudomonadati</taxon>
        <taxon>Pseudomonadota</taxon>
        <taxon>Alphaproteobacteria</taxon>
        <taxon>Hyphomicrobiales</taxon>
        <taxon>Nitrobacteraceae</taxon>
        <taxon>Bradyrhizobium</taxon>
    </lineage>
</organism>